<keyword evidence="5" id="KW-1185">Reference proteome</keyword>
<keyword evidence="2" id="KW-1133">Transmembrane helix</keyword>
<organism evidence="4 5">
    <name type="scientific">Hymenobacter arizonensis</name>
    <name type="common">Siccationidurans arizonensis</name>
    <dbReference type="NCBI Taxonomy" id="1227077"/>
    <lineage>
        <taxon>Bacteria</taxon>
        <taxon>Pseudomonadati</taxon>
        <taxon>Bacteroidota</taxon>
        <taxon>Cytophagia</taxon>
        <taxon>Cytophagales</taxon>
        <taxon>Hymenobacteraceae</taxon>
        <taxon>Hymenobacter</taxon>
    </lineage>
</organism>
<keyword evidence="2" id="KW-0472">Membrane</keyword>
<dbReference type="Gene3D" id="2.170.130.10">
    <property type="entry name" value="TonB-dependent receptor, plug domain"/>
    <property type="match status" value="1"/>
</dbReference>
<dbReference type="InterPro" id="IPR008756">
    <property type="entry name" value="Peptidase_M56"/>
</dbReference>
<dbReference type="OrthoDB" id="1522859at2"/>
<dbReference type="PANTHER" id="PTHR34978:SF3">
    <property type="entry name" value="SLR0241 PROTEIN"/>
    <property type="match status" value="1"/>
</dbReference>
<evidence type="ECO:0000259" key="3">
    <source>
        <dbReference type="Pfam" id="PF05569"/>
    </source>
</evidence>
<reference evidence="5" key="1">
    <citation type="submission" date="2016-10" db="EMBL/GenBank/DDBJ databases">
        <authorList>
            <person name="Varghese N."/>
            <person name="Submissions S."/>
        </authorList>
    </citation>
    <scope>NUCLEOTIDE SEQUENCE [LARGE SCALE GENOMIC DNA]</scope>
    <source>
        <strain evidence="5">OR362-8,ATCC BAA-1266,JCM 13504</strain>
    </source>
</reference>
<evidence type="ECO:0000256" key="1">
    <source>
        <dbReference type="SAM" id="MobiDB-lite"/>
    </source>
</evidence>
<keyword evidence="2" id="KW-0812">Transmembrane</keyword>
<evidence type="ECO:0000313" key="5">
    <source>
        <dbReference type="Proteomes" id="UP000199029"/>
    </source>
</evidence>
<feature type="transmembrane region" description="Helical" evidence="2">
    <location>
        <begin position="6"/>
        <end position="25"/>
    </location>
</feature>
<dbReference type="EMBL" id="FOXS01000002">
    <property type="protein sequence ID" value="SFQ36517.1"/>
    <property type="molecule type" value="Genomic_DNA"/>
</dbReference>
<dbReference type="SUPFAM" id="SSF56935">
    <property type="entry name" value="Porins"/>
    <property type="match status" value="1"/>
</dbReference>
<dbReference type="STRING" id="1227077.SAMN04515668_2096"/>
<feature type="region of interest" description="Disordered" evidence="1">
    <location>
        <begin position="295"/>
        <end position="329"/>
    </location>
</feature>
<dbReference type="Pfam" id="PF05569">
    <property type="entry name" value="Peptidase_M56"/>
    <property type="match status" value="1"/>
</dbReference>
<evidence type="ECO:0000256" key="2">
    <source>
        <dbReference type="SAM" id="Phobius"/>
    </source>
</evidence>
<dbReference type="RefSeq" id="WP_092672095.1">
    <property type="nucleotide sequence ID" value="NZ_FOXS01000002.1"/>
</dbReference>
<feature type="transmembrane region" description="Helical" evidence="2">
    <location>
        <begin position="268"/>
        <end position="288"/>
    </location>
</feature>
<name>A0A1I5XXR8_HYMAR</name>
<dbReference type="CDD" id="cd07341">
    <property type="entry name" value="M56_BlaR1_MecR1_like"/>
    <property type="match status" value="1"/>
</dbReference>
<feature type="domain" description="Peptidase M56" evidence="3">
    <location>
        <begin position="139"/>
        <end position="258"/>
    </location>
</feature>
<accession>A0A1I5XXR8</accession>
<sequence length="501" mass="53703">MAATLLYLLKANVVLLLFTAAYFGLLRRLTFFFLNRFYLLFALVFSAVYPVLPVPALLPAAAVLPTAMVLVEAAPASASAVAAPVAPFLNWEALGLGLYAGGAALLLVRLLVQLVSLWRLRRTARPTVVYGQPIRALTGPVSPFSFWQTIYLNPVQHPAAELDAVLRHEQVHVRQWHTLDVLLAQVAQALAWCNPAAWLLRRALLDNLEYLADHAALQTGLDRRAYQYSLLRLSHGVAGPSLVSSFTFSSLKTRVAMMNAPLSSTGQLARYLVAMPLVLAVALGFSAARAQGAGPVVPAATSPSPTGTRPASPAQPTKPDNAKAATTGTAKMAAERPAASARFVIKERNATPGIVGAPAPVYYVDGKLNNDVMNTINPQDIAYINVLKGEQARELIGKSGAKGAVIITTKQNQDRADVQAFNQKYGVQQPLAAAPEEAKGVPYLAAPALAYITKNHPEARLLSVTEVQPADGGAPQYRAEIAMGRRAHYLLFDAQGQFIPQ</sequence>
<proteinExistence type="predicted"/>
<feature type="transmembrane region" description="Helical" evidence="2">
    <location>
        <begin position="93"/>
        <end position="112"/>
    </location>
</feature>
<gene>
    <name evidence="4" type="ORF">SAMN04515668_2096</name>
</gene>
<dbReference type="InterPro" id="IPR037066">
    <property type="entry name" value="Plug_dom_sf"/>
</dbReference>
<protein>
    <submittedName>
        <fullName evidence="4">Signal transducer regulating beta-lactamase production, contains metallopeptidase domain</fullName>
    </submittedName>
</protein>
<dbReference type="AlphaFoldDB" id="A0A1I5XXR8"/>
<dbReference type="PANTHER" id="PTHR34978">
    <property type="entry name" value="POSSIBLE SENSOR-TRANSDUCER PROTEIN BLAR"/>
    <property type="match status" value="1"/>
</dbReference>
<dbReference type="Proteomes" id="UP000199029">
    <property type="component" value="Unassembled WGS sequence"/>
</dbReference>
<evidence type="ECO:0000313" key="4">
    <source>
        <dbReference type="EMBL" id="SFQ36517.1"/>
    </source>
</evidence>
<feature type="transmembrane region" description="Helical" evidence="2">
    <location>
        <begin position="37"/>
        <end position="58"/>
    </location>
</feature>
<dbReference type="InterPro" id="IPR052173">
    <property type="entry name" value="Beta-lactam_resp_regulator"/>
</dbReference>